<dbReference type="EMBL" id="CP081303">
    <property type="protein sequence ID" value="QZE13474.1"/>
    <property type="molecule type" value="Genomic_DNA"/>
</dbReference>
<keyword evidence="1" id="KW-0808">Transferase</keyword>
<protein>
    <submittedName>
        <fullName evidence="1">Shikimate kinase</fullName>
        <ecNumber evidence="1">2.7.1.71</ecNumber>
    </submittedName>
</protein>
<proteinExistence type="predicted"/>
<reference evidence="1" key="1">
    <citation type="submission" date="2021-08" db="EMBL/GenBank/DDBJ databases">
        <title>Novel anaerobic bacterium isolated from sea squirt in East Sea, Republic of Korea.</title>
        <authorList>
            <person name="Nguyen T.H."/>
            <person name="Li Z."/>
            <person name="Lee Y.-J."/>
            <person name="Ko J."/>
            <person name="Kim S.-G."/>
        </authorList>
    </citation>
    <scope>NUCLEOTIDE SEQUENCE</scope>
    <source>
        <strain evidence="1">KCTC 25031</strain>
    </source>
</reference>
<evidence type="ECO:0000313" key="1">
    <source>
        <dbReference type="EMBL" id="QZE13474.1"/>
    </source>
</evidence>
<dbReference type="Proteomes" id="UP000826212">
    <property type="component" value="Chromosome"/>
</dbReference>
<organism evidence="1 2">
    <name type="scientific">Halosquirtibacter laminarini</name>
    <dbReference type="NCBI Taxonomy" id="3374600"/>
    <lineage>
        <taxon>Bacteria</taxon>
        <taxon>Pseudomonadati</taxon>
        <taxon>Bacteroidota</taxon>
        <taxon>Bacteroidia</taxon>
        <taxon>Marinilabiliales</taxon>
        <taxon>Prolixibacteraceae</taxon>
        <taxon>Halosquirtibacter</taxon>
    </lineage>
</organism>
<dbReference type="EC" id="2.7.1.71" evidence="1"/>
<keyword evidence="2" id="KW-1185">Reference proteome</keyword>
<name>A0AC61NN34_9BACT</name>
<gene>
    <name evidence="1" type="ORF">K4L44_12900</name>
</gene>
<accession>A0AC61NN34</accession>
<sequence length="178" mass="19893">MVLGDKKINRVYLNGYMGSGKSTIGLKLAQALNFAFVDMDKFIEEKYFMSISAIFAKEGESGFREKERMALVELSQFDHVVIATGGGTPCFFNNIDVISETGVSVYLDTPIPILVQRLSQNNSQRPIVKGKSREELFHFIEGSLSERVPYYMRSTVVIHSDDTLTATTIIDHIEAVLS</sequence>
<evidence type="ECO:0000313" key="2">
    <source>
        <dbReference type="Proteomes" id="UP000826212"/>
    </source>
</evidence>
<keyword evidence="1" id="KW-0418">Kinase</keyword>